<gene>
    <name evidence="3" type="ORF">QVD17_19177</name>
</gene>
<evidence type="ECO:0000256" key="1">
    <source>
        <dbReference type="ARBA" id="ARBA00022737"/>
    </source>
</evidence>
<protein>
    <recommendedName>
        <fullName evidence="5">Pentatricopeptide repeat-containing protein</fullName>
    </recommendedName>
</protein>
<evidence type="ECO:0000256" key="2">
    <source>
        <dbReference type="PROSITE-ProRule" id="PRU00708"/>
    </source>
</evidence>
<dbReference type="NCBIfam" id="TIGR00756">
    <property type="entry name" value="PPR"/>
    <property type="match status" value="1"/>
</dbReference>
<dbReference type="Gene3D" id="1.25.40.10">
    <property type="entry name" value="Tetratricopeptide repeat domain"/>
    <property type="match status" value="1"/>
</dbReference>
<dbReference type="PROSITE" id="PS51375">
    <property type="entry name" value="PPR"/>
    <property type="match status" value="1"/>
</dbReference>
<dbReference type="PANTHER" id="PTHR47926">
    <property type="entry name" value="PENTATRICOPEPTIDE REPEAT-CONTAINING PROTEIN"/>
    <property type="match status" value="1"/>
</dbReference>
<dbReference type="GO" id="GO:0003723">
    <property type="term" value="F:RNA binding"/>
    <property type="evidence" value="ECO:0007669"/>
    <property type="project" value="InterPro"/>
</dbReference>
<dbReference type="Proteomes" id="UP001229421">
    <property type="component" value="Unassembled WGS sequence"/>
</dbReference>
<feature type="repeat" description="PPR" evidence="2">
    <location>
        <begin position="46"/>
        <end position="81"/>
    </location>
</feature>
<comment type="caution">
    <text evidence="3">The sequence shown here is derived from an EMBL/GenBank/DDBJ whole genome shotgun (WGS) entry which is preliminary data.</text>
</comment>
<dbReference type="InterPro" id="IPR002885">
    <property type="entry name" value="PPR_rpt"/>
</dbReference>
<dbReference type="Pfam" id="PF13041">
    <property type="entry name" value="PPR_2"/>
    <property type="match status" value="1"/>
</dbReference>
<evidence type="ECO:0000313" key="4">
    <source>
        <dbReference type="Proteomes" id="UP001229421"/>
    </source>
</evidence>
<proteinExistence type="predicted"/>
<dbReference type="EMBL" id="JAUHHV010000005">
    <property type="protein sequence ID" value="KAK1423868.1"/>
    <property type="molecule type" value="Genomic_DNA"/>
</dbReference>
<name>A0AAD8KJA0_TARER</name>
<accession>A0AAD8KJA0</accession>
<organism evidence="3 4">
    <name type="scientific">Tagetes erecta</name>
    <name type="common">African marigold</name>
    <dbReference type="NCBI Taxonomy" id="13708"/>
    <lineage>
        <taxon>Eukaryota</taxon>
        <taxon>Viridiplantae</taxon>
        <taxon>Streptophyta</taxon>
        <taxon>Embryophyta</taxon>
        <taxon>Tracheophyta</taxon>
        <taxon>Spermatophyta</taxon>
        <taxon>Magnoliopsida</taxon>
        <taxon>eudicotyledons</taxon>
        <taxon>Gunneridae</taxon>
        <taxon>Pentapetalae</taxon>
        <taxon>asterids</taxon>
        <taxon>campanulids</taxon>
        <taxon>Asterales</taxon>
        <taxon>Asteraceae</taxon>
        <taxon>Asteroideae</taxon>
        <taxon>Heliantheae alliance</taxon>
        <taxon>Tageteae</taxon>
        <taxon>Tagetes</taxon>
    </lineage>
</organism>
<reference evidence="3" key="1">
    <citation type="journal article" date="2023" name="bioRxiv">
        <title>Improved chromosome-level genome assembly for marigold (Tagetes erecta).</title>
        <authorList>
            <person name="Jiang F."/>
            <person name="Yuan L."/>
            <person name="Wang S."/>
            <person name="Wang H."/>
            <person name="Xu D."/>
            <person name="Wang A."/>
            <person name="Fan W."/>
        </authorList>
    </citation>
    <scope>NUCLEOTIDE SEQUENCE</scope>
    <source>
        <strain evidence="3">WSJ</strain>
        <tissue evidence="3">Leaf</tissue>
    </source>
</reference>
<dbReference type="InterPro" id="IPR011990">
    <property type="entry name" value="TPR-like_helical_dom_sf"/>
</dbReference>
<dbReference type="GO" id="GO:0009451">
    <property type="term" value="P:RNA modification"/>
    <property type="evidence" value="ECO:0007669"/>
    <property type="project" value="InterPro"/>
</dbReference>
<dbReference type="InterPro" id="IPR046960">
    <property type="entry name" value="PPR_At4g14850-like_plant"/>
</dbReference>
<evidence type="ECO:0000313" key="3">
    <source>
        <dbReference type="EMBL" id="KAK1423868.1"/>
    </source>
</evidence>
<evidence type="ECO:0008006" key="5">
    <source>
        <dbReference type="Google" id="ProtNLM"/>
    </source>
</evidence>
<sequence>MNNEDESALEASKLLTIDHTYPILCYAHRNLLDDALKVWDKMPVRDIVAWTALISGFSKSDGGLEKALEFFCLMRRRGETEPNEFTFDCVIRACGQLTALVEGMSVHDLVIKYGFEFEQSITGALMEFYCACKAIKLF</sequence>
<dbReference type="AlphaFoldDB" id="A0AAD8KJA0"/>
<keyword evidence="4" id="KW-1185">Reference proteome</keyword>
<keyword evidence="1" id="KW-0677">Repeat</keyword>